<accession>A0A1I2STZ3</accession>
<proteinExistence type="predicted"/>
<feature type="domain" description="Alpha/beta hydrolase fold-3" evidence="2">
    <location>
        <begin position="93"/>
        <end position="298"/>
    </location>
</feature>
<dbReference type="OrthoDB" id="9806180at2"/>
<dbReference type="Gene3D" id="3.40.50.1820">
    <property type="entry name" value="alpha/beta hydrolase"/>
    <property type="match status" value="1"/>
</dbReference>
<dbReference type="InterPro" id="IPR050300">
    <property type="entry name" value="GDXG_lipolytic_enzyme"/>
</dbReference>
<evidence type="ECO:0000313" key="3">
    <source>
        <dbReference type="EMBL" id="SFG54367.1"/>
    </source>
</evidence>
<name>A0A1I2STZ3_9HYPH</name>
<dbReference type="InterPro" id="IPR029058">
    <property type="entry name" value="AB_hydrolase_fold"/>
</dbReference>
<dbReference type="EMBL" id="FOPM01000005">
    <property type="protein sequence ID" value="SFG54367.1"/>
    <property type="molecule type" value="Genomic_DNA"/>
</dbReference>
<organism evidence="3 4">
    <name type="scientific">Methylobacterium gossipiicola</name>
    <dbReference type="NCBI Taxonomy" id="582675"/>
    <lineage>
        <taxon>Bacteria</taxon>
        <taxon>Pseudomonadati</taxon>
        <taxon>Pseudomonadota</taxon>
        <taxon>Alphaproteobacteria</taxon>
        <taxon>Hyphomicrobiales</taxon>
        <taxon>Methylobacteriaceae</taxon>
        <taxon>Methylobacterium</taxon>
    </lineage>
</organism>
<protein>
    <submittedName>
        <fullName evidence="3">Acetyl esterase/lipase</fullName>
    </submittedName>
</protein>
<dbReference type="Proteomes" id="UP000199229">
    <property type="component" value="Unassembled WGS sequence"/>
</dbReference>
<reference evidence="4" key="1">
    <citation type="submission" date="2016-10" db="EMBL/GenBank/DDBJ databases">
        <authorList>
            <person name="Varghese N."/>
            <person name="Submissions S."/>
        </authorList>
    </citation>
    <scope>NUCLEOTIDE SEQUENCE [LARGE SCALE GENOMIC DNA]</scope>
    <source>
        <strain evidence="4">Gh-105</strain>
    </source>
</reference>
<dbReference type="AlphaFoldDB" id="A0A1I2STZ3"/>
<dbReference type="Pfam" id="PF07859">
    <property type="entry name" value="Abhydrolase_3"/>
    <property type="match status" value="1"/>
</dbReference>
<sequence>MIDHALFDPATIDPETKRLNAEIIAAHAAQPDPWSIPLAEVRARRRQGTNASPAMPRSARAEILTIAGPGGPLELRTIRPDPKKWQKLRGAYLHIHRGGWVWGAADEQDPWLERIADTCGFVCLSVEYRLAPEHPYPAALEDCEAAALWLAGPGRAEFGINALTIGGESAGAQLAVMVLLRLRDRHNLPRAFRGANLNAGFYDLGLTPSVRNWGDERLVVNTKDLTTFANDYVRDGIDRRRPDVSPLYADLRGLPPALFTVGTHDPLLDDTLYMSSRWAAAGNGGHTAIYPGGCHVFVRYPGALSERALELIDRFLMALA</sequence>
<dbReference type="SUPFAM" id="SSF53474">
    <property type="entry name" value="alpha/beta-Hydrolases"/>
    <property type="match status" value="1"/>
</dbReference>
<keyword evidence="1" id="KW-0378">Hydrolase</keyword>
<dbReference type="STRING" id="582675.SAMN05192565_10595"/>
<evidence type="ECO:0000313" key="4">
    <source>
        <dbReference type="Proteomes" id="UP000199229"/>
    </source>
</evidence>
<keyword evidence="4" id="KW-1185">Reference proteome</keyword>
<gene>
    <name evidence="3" type="ORF">SAMN05192565_10595</name>
</gene>
<evidence type="ECO:0000259" key="2">
    <source>
        <dbReference type="Pfam" id="PF07859"/>
    </source>
</evidence>
<evidence type="ECO:0000256" key="1">
    <source>
        <dbReference type="ARBA" id="ARBA00022801"/>
    </source>
</evidence>
<dbReference type="InterPro" id="IPR013094">
    <property type="entry name" value="AB_hydrolase_3"/>
</dbReference>
<dbReference type="RefSeq" id="WP_091969904.1">
    <property type="nucleotide sequence ID" value="NZ_FOPM01000005.1"/>
</dbReference>
<dbReference type="PANTHER" id="PTHR48081:SF8">
    <property type="entry name" value="ALPHA_BETA HYDROLASE FOLD-3 DOMAIN-CONTAINING PROTEIN-RELATED"/>
    <property type="match status" value="1"/>
</dbReference>
<dbReference type="PANTHER" id="PTHR48081">
    <property type="entry name" value="AB HYDROLASE SUPERFAMILY PROTEIN C4A8.06C"/>
    <property type="match status" value="1"/>
</dbReference>
<dbReference type="GO" id="GO:0016787">
    <property type="term" value="F:hydrolase activity"/>
    <property type="evidence" value="ECO:0007669"/>
    <property type="project" value="UniProtKB-KW"/>
</dbReference>